<comment type="caution">
    <text evidence="5">The sequence shown here is derived from an EMBL/GenBank/DDBJ whole genome shotgun (WGS) entry which is preliminary data.</text>
</comment>
<feature type="compositionally biased region" description="Low complexity" evidence="1">
    <location>
        <begin position="440"/>
        <end position="450"/>
    </location>
</feature>
<dbReference type="GO" id="GO:0005829">
    <property type="term" value="C:cytosol"/>
    <property type="evidence" value="ECO:0007669"/>
    <property type="project" value="TreeGrafter"/>
</dbReference>
<reference evidence="5 6" key="1">
    <citation type="submission" date="2019-05" db="EMBL/GenBank/DDBJ databases">
        <title>Draft genome sequence of Nonomuraea zeae DSM 100528.</title>
        <authorList>
            <person name="Saricaoglu S."/>
            <person name="Isik K."/>
        </authorList>
    </citation>
    <scope>NUCLEOTIDE SEQUENCE [LARGE SCALE GENOMIC DNA]</scope>
    <source>
        <strain evidence="5 6">DSM 100528</strain>
    </source>
</reference>
<dbReference type="Pfam" id="PF01968">
    <property type="entry name" value="Hydantoinase_A"/>
    <property type="match status" value="1"/>
</dbReference>
<evidence type="ECO:0000256" key="1">
    <source>
        <dbReference type="SAM" id="MobiDB-lite"/>
    </source>
</evidence>
<gene>
    <name evidence="5" type="ORF">ETD85_58705</name>
</gene>
<dbReference type="PANTHER" id="PTHR11365:SF23">
    <property type="entry name" value="HYPOTHETICAL 5-OXOPROLINASE (EUROFUNG)-RELATED"/>
    <property type="match status" value="1"/>
</dbReference>
<dbReference type="GO" id="GO:0017168">
    <property type="term" value="F:5-oxoprolinase (ATP-hydrolyzing) activity"/>
    <property type="evidence" value="ECO:0007669"/>
    <property type="project" value="TreeGrafter"/>
</dbReference>
<dbReference type="OrthoDB" id="9768323at2"/>
<keyword evidence="6" id="KW-1185">Reference proteome</keyword>
<protein>
    <submittedName>
        <fullName evidence="5">Hydantoinase/oxoprolinase family protein</fullName>
    </submittedName>
</protein>
<feature type="domain" description="Acetophenone carboxylase-like C-terminal" evidence="4">
    <location>
        <begin position="550"/>
        <end position="725"/>
    </location>
</feature>
<proteinExistence type="predicted"/>
<dbReference type="InterPro" id="IPR043129">
    <property type="entry name" value="ATPase_NBD"/>
</dbReference>
<dbReference type="InterPro" id="IPR049517">
    <property type="entry name" value="ACX-like_C"/>
</dbReference>
<evidence type="ECO:0000313" key="5">
    <source>
        <dbReference type="EMBL" id="TMR12043.1"/>
    </source>
</evidence>
<dbReference type="InterPro" id="IPR045079">
    <property type="entry name" value="Oxoprolinase-like"/>
</dbReference>
<dbReference type="GO" id="GO:0006749">
    <property type="term" value="P:glutathione metabolic process"/>
    <property type="evidence" value="ECO:0007669"/>
    <property type="project" value="TreeGrafter"/>
</dbReference>
<sequence length="728" mass="74201">MVTAGSEDGATARIGIDVGGTFTDLVAVVPERGLVVHHKEPSTPADPSKAVADGLAAILAQAELRPEEVAGLTHGTTIGLNAVIQRRGARIALVVTEGYRDILEIGRSRMPSSFDLYAGKEEPLVPRNRIVELAARLSPRGEPVTEPDAAELDRAAAALRATGADAAAVVILHGYTDPAFEEGIAAGLRERLPGLPVTASATVWPEVREYERALVACLNAYIQPLMRDYFARLESRVRGLGVPAPIFISASNGGSMSLRSAAERPIETVLSGPAAGVAAAARLARGTGLGAIVTFDMGGTSSDIAVTLGGAPELATHTTVGGLPLIVPIVAVNAIGAGGGSIVWVDGQGVLKVGPSSAGADPGPVAYGRGGDRPTVTDCYLVTGLIDPATFLGGRMRLDAGAAAKALSGVADRLDGGAPGKSAPGDGAARHSAARHSAARHGAAGDGAAEEGAAGEGACEAAAGALRVATAGMATELQKIMAQRGLDPRRFTLVPFGGAGPTHAAMLAEEVGIAHIVVPPTAATFCALGAAGADLRRDFARSLRRTLDAESAARLTGVLAELSVQARDWLAEQSGDGAASVARLSSSADMRYSGQAYELRVALEPYRLDARAIAEAFHAEHERLYGFRDQNAPIELGTARLGVVAPVAELPPAAAPRGTGSPGPAGHRQVLLAGAWHEAGVYLRAALGVGDVFAGPAIVEQDDTTVVVPPGWSGDVDGAGNLHLRRKA</sequence>
<dbReference type="PANTHER" id="PTHR11365">
    <property type="entry name" value="5-OXOPROLINASE RELATED"/>
    <property type="match status" value="1"/>
</dbReference>
<dbReference type="SUPFAM" id="SSF53067">
    <property type="entry name" value="Actin-like ATPase domain"/>
    <property type="match status" value="1"/>
</dbReference>
<dbReference type="InterPro" id="IPR008040">
    <property type="entry name" value="Hydant_A_N"/>
</dbReference>
<dbReference type="Pfam" id="PF19278">
    <property type="entry name" value="Hydant_A_C"/>
    <property type="match status" value="1"/>
</dbReference>
<evidence type="ECO:0000313" key="6">
    <source>
        <dbReference type="Proteomes" id="UP000306628"/>
    </source>
</evidence>
<dbReference type="EMBL" id="VCKX01000457">
    <property type="protein sequence ID" value="TMR12043.1"/>
    <property type="molecule type" value="Genomic_DNA"/>
</dbReference>
<organism evidence="5 6">
    <name type="scientific">Nonomuraea zeae</name>
    <dbReference type="NCBI Taxonomy" id="1642303"/>
    <lineage>
        <taxon>Bacteria</taxon>
        <taxon>Bacillati</taxon>
        <taxon>Actinomycetota</taxon>
        <taxon>Actinomycetes</taxon>
        <taxon>Streptosporangiales</taxon>
        <taxon>Streptosporangiaceae</taxon>
        <taxon>Nonomuraea</taxon>
    </lineage>
</organism>
<accession>A0A5S4F726</accession>
<feature type="domain" description="Hydantoinase A/oxoprolinase" evidence="2">
    <location>
        <begin position="212"/>
        <end position="538"/>
    </location>
</feature>
<evidence type="ECO:0000259" key="2">
    <source>
        <dbReference type="Pfam" id="PF01968"/>
    </source>
</evidence>
<dbReference type="AlphaFoldDB" id="A0A5S4F726"/>
<feature type="region of interest" description="Disordered" evidence="1">
    <location>
        <begin position="413"/>
        <end position="450"/>
    </location>
</feature>
<dbReference type="InterPro" id="IPR002821">
    <property type="entry name" value="Hydantoinase_A"/>
</dbReference>
<evidence type="ECO:0000259" key="4">
    <source>
        <dbReference type="Pfam" id="PF19278"/>
    </source>
</evidence>
<feature type="domain" description="Hydantoinase/oxoprolinase N-terminal" evidence="3">
    <location>
        <begin position="13"/>
        <end position="190"/>
    </location>
</feature>
<dbReference type="Proteomes" id="UP000306628">
    <property type="component" value="Unassembled WGS sequence"/>
</dbReference>
<dbReference type="Gene3D" id="3.30.420.40">
    <property type="match status" value="1"/>
</dbReference>
<dbReference type="Pfam" id="PF05378">
    <property type="entry name" value="Hydant_A_N"/>
    <property type="match status" value="1"/>
</dbReference>
<evidence type="ECO:0000259" key="3">
    <source>
        <dbReference type="Pfam" id="PF05378"/>
    </source>
</evidence>
<name>A0A5S4F726_9ACTN</name>